<dbReference type="Proteomes" id="UP001163046">
    <property type="component" value="Unassembled WGS sequence"/>
</dbReference>
<dbReference type="PROSITE" id="PS50041">
    <property type="entry name" value="C_TYPE_LECTIN_2"/>
    <property type="match status" value="1"/>
</dbReference>
<dbReference type="CDD" id="cd00037">
    <property type="entry name" value="CLECT"/>
    <property type="match status" value="1"/>
</dbReference>
<keyword evidence="3" id="KW-1185">Reference proteome</keyword>
<dbReference type="InterPro" id="IPR016187">
    <property type="entry name" value="CTDL_fold"/>
</dbReference>
<dbReference type="SUPFAM" id="SSF56436">
    <property type="entry name" value="C-type lectin-like"/>
    <property type="match status" value="1"/>
</dbReference>
<evidence type="ECO:0000313" key="2">
    <source>
        <dbReference type="EMBL" id="KAJ7371715.1"/>
    </source>
</evidence>
<protein>
    <submittedName>
        <fullName evidence="2">Collectin-12</fullName>
    </submittedName>
</protein>
<dbReference type="InterPro" id="IPR050801">
    <property type="entry name" value="Ca-Dep_Lectins_ImmuneDev"/>
</dbReference>
<accession>A0A9X0CQA4</accession>
<evidence type="ECO:0000313" key="3">
    <source>
        <dbReference type="Proteomes" id="UP001163046"/>
    </source>
</evidence>
<dbReference type="PANTHER" id="PTHR22801">
    <property type="entry name" value="LITHOSTATHINE"/>
    <property type="match status" value="1"/>
</dbReference>
<evidence type="ECO:0000259" key="1">
    <source>
        <dbReference type="PROSITE" id="PS50041"/>
    </source>
</evidence>
<name>A0A9X0CQA4_9CNID</name>
<dbReference type="InterPro" id="IPR016186">
    <property type="entry name" value="C-type_lectin-like/link_sf"/>
</dbReference>
<proteinExistence type="predicted"/>
<dbReference type="OrthoDB" id="8950604at2759"/>
<dbReference type="AlphaFoldDB" id="A0A9X0CQA4"/>
<sequence length="113" mass="12615">MIPRYVTKGSFQTVCDDKSGYHHILLSPDTDENEFIRSKCLVGNNVDYCIGLTDEDQENKWKWSDGSNLGNYANWGNGPSYPQPNGKDNENCVGIRNGTFAGTDLIVFSTMAR</sequence>
<dbReference type="Pfam" id="PF00059">
    <property type="entry name" value="Lectin_C"/>
    <property type="match status" value="1"/>
</dbReference>
<reference evidence="2" key="1">
    <citation type="submission" date="2023-01" db="EMBL/GenBank/DDBJ databases">
        <title>Genome assembly of the deep-sea coral Lophelia pertusa.</title>
        <authorList>
            <person name="Herrera S."/>
            <person name="Cordes E."/>
        </authorList>
    </citation>
    <scope>NUCLEOTIDE SEQUENCE</scope>
    <source>
        <strain evidence="2">USNM1676648</strain>
        <tissue evidence="2">Polyp</tissue>
    </source>
</reference>
<dbReference type="Gene3D" id="3.10.100.10">
    <property type="entry name" value="Mannose-Binding Protein A, subunit A"/>
    <property type="match status" value="1"/>
</dbReference>
<dbReference type="InterPro" id="IPR001304">
    <property type="entry name" value="C-type_lectin-like"/>
</dbReference>
<feature type="domain" description="C-type lectin" evidence="1">
    <location>
        <begin position="12"/>
        <end position="100"/>
    </location>
</feature>
<comment type="caution">
    <text evidence="2">The sequence shown here is derived from an EMBL/GenBank/DDBJ whole genome shotgun (WGS) entry which is preliminary data.</text>
</comment>
<dbReference type="PANTHER" id="PTHR22801:SF63">
    <property type="entry name" value="C-TYPE LECTIN DOMAIN-CONTAINING PROTEIN"/>
    <property type="match status" value="1"/>
</dbReference>
<gene>
    <name evidence="2" type="primary">COLEC12_1</name>
    <name evidence="2" type="ORF">OS493_023747</name>
</gene>
<organism evidence="2 3">
    <name type="scientific">Desmophyllum pertusum</name>
    <dbReference type="NCBI Taxonomy" id="174260"/>
    <lineage>
        <taxon>Eukaryota</taxon>
        <taxon>Metazoa</taxon>
        <taxon>Cnidaria</taxon>
        <taxon>Anthozoa</taxon>
        <taxon>Hexacorallia</taxon>
        <taxon>Scleractinia</taxon>
        <taxon>Caryophylliina</taxon>
        <taxon>Caryophylliidae</taxon>
        <taxon>Desmophyllum</taxon>
    </lineage>
</organism>
<dbReference type="EMBL" id="MU826843">
    <property type="protein sequence ID" value="KAJ7371715.1"/>
    <property type="molecule type" value="Genomic_DNA"/>
</dbReference>